<comment type="caution">
    <text evidence="15">The sequence shown here is derived from an EMBL/GenBank/DDBJ whole genome shotgun (WGS) entry which is preliminary data.</text>
</comment>
<evidence type="ECO:0000256" key="11">
    <source>
        <dbReference type="ARBA" id="ARBA00045104"/>
    </source>
</evidence>
<protein>
    <recommendedName>
        <fullName evidence="12">Alpha-1,3/1,6-mannosyltransferase ALG2</fullName>
        <ecNumber evidence="12">2.4.1.132</ecNumber>
        <ecNumber evidence="12">2.4.1.257</ecNumber>
    </recommendedName>
    <alternativeName>
        <fullName evidence="12">GDP-Man:Man(1)GlcNAc(2)-PP-Dol alpha-1,3-mannosyltransferase</fullName>
    </alternativeName>
</protein>
<comment type="function">
    <text evidence="1 12">Mannosylates Man(2)GlcNAc(2)-dolichol diphosphate and Man(1)GlcNAc(2)-dolichol diphosphate to form Man(3)GlcNAc(2)-dolichol diphosphate.</text>
</comment>
<evidence type="ECO:0000256" key="7">
    <source>
        <dbReference type="ARBA" id="ARBA00022824"/>
    </source>
</evidence>
<dbReference type="AlphaFoldDB" id="A0A8H7EUR2"/>
<comment type="catalytic activity">
    <reaction evidence="11 12">
        <text>an alpha-D-Man-(1-&gt;3)-beta-D-Man-(1-&gt;4)-beta-D-GlcNAc-(1-&gt;4)-alpha-D-GlcNAc-diphospho-di-trans,poly-cis-dolichol + GDP-alpha-D-mannose = an alpha-D-Man-(1-&gt;3)-[alpha-D-Man-(1-&gt;6)]-beta-D-Man-(1-&gt;4)-beta-D-GlcNAc-(1-&gt;4)-alpha-D-GlcNAc-diphospho-di-trans,poly-cis-dolichol + GDP + H(+)</text>
        <dbReference type="Rhea" id="RHEA:29519"/>
        <dbReference type="Rhea" id="RHEA-COMP:19513"/>
        <dbReference type="Rhea" id="RHEA-COMP:19515"/>
        <dbReference type="ChEBI" id="CHEBI:15378"/>
        <dbReference type="ChEBI" id="CHEBI:57527"/>
        <dbReference type="ChEBI" id="CHEBI:58189"/>
        <dbReference type="ChEBI" id="CHEBI:132510"/>
        <dbReference type="ChEBI" id="CHEBI:132511"/>
        <dbReference type="EC" id="2.4.1.257"/>
    </reaction>
    <physiologicalReaction direction="left-to-right" evidence="11 12">
        <dbReference type="Rhea" id="RHEA:29520"/>
    </physiologicalReaction>
</comment>
<dbReference type="EC" id="2.4.1.257" evidence="12"/>
<gene>
    <name evidence="15" type="primary">ALG2</name>
    <name evidence="15" type="ORF">EC973_005691</name>
</gene>
<dbReference type="SUPFAM" id="SSF53756">
    <property type="entry name" value="UDP-Glycosyltransferase/glycogen phosphorylase"/>
    <property type="match status" value="1"/>
</dbReference>
<dbReference type="OrthoDB" id="448893at2759"/>
<sequence>MSDERGPALRIAFIHPDLGIGGAERLVVDAAVGAQKKGHEVVIYTSHHDPNHCFEETRDGTLQVHVRGNSVPRSLFGHGYIVCAILRQFILALWILYWKRDSYDILFIDQLSACVPFFKWFSTAQVLFYCHFPDKLLTRRDSALKRLYRMPIDKFEEWTTGMADTVVVNSGFTAGVFKRSFPSILKTPRVLYPPINLDAYDRVVDMSDPSVQILESPKKKIISINRFERKKNVELALRGFAELKQARLIADDIFQSYQLILAGGYDKRVRENVEYLEELERLAASTFGLKTFIIHPSSLEAPPPDAQVVFLCSFNDAQRTFLLNQAELMLYTPSNEHFGITPVEGMYASVPVIAANSGGPLESVKDKETGLLLPPEPKLWAEGIHDFITGKYDGRTMGTCGRAHVQRKFSLDAFSAQLEDILEELMSGGRPTHYQFDNLEYGMRVVVAAIVCYLWYHYTFG</sequence>
<dbReference type="GO" id="GO:0004378">
    <property type="term" value="F:GDP-Man:Man(1)GlcNAc(2)-PP-Dol alpha-1,3-mannosyltransferase activity"/>
    <property type="evidence" value="ECO:0007669"/>
    <property type="project" value="UniProtKB-UniRule"/>
</dbReference>
<evidence type="ECO:0000256" key="9">
    <source>
        <dbReference type="ARBA" id="ARBA00023136"/>
    </source>
</evidence>
<dbReference type="PANTHER" id="PTHR45918:SF1">
    <property type="entry name" value="ALPHA-1,3_1,6-MANNOSYLTRANSFERASE ALG2"/>
    <property type="match status" value="1"/>
</dbReference>
<evidence type="ECO:0000256" key="4">
    <source>
        <dbReference type="ARBA" id="ARBA00022676"/>
    </source>
</evidence>
<dbReference type="Gene3D" id="3.40.50.2000">
    <property type="entry name" value="Glycogen Phosphorylase B"/>
    <property type="match status" value="2"/>
</dbReference>
<dbReference type="InterPro" id="IPR027054">
    <property type="entry name" value="ALG2"/>
</dbReference>
<dbReference type="PANTHER" id="PTHR45918">
    <property type="entry name" value="ALPHA-1,3/1,6-MANNOSYLTRANSFERASE ALG2"/>
    <property type="match status" value="1"/>
</dbReference>
<dbReference type="InterPro" id="IPR028098">
    <property type="entry name" value="Glyco_trans_4-like_N"/>
</dbReference>
<evidence type="ECO:0000313" key="15">
    <source>
        <dbReference type="EMBL" id="KAF7728654.1"/>
    </source>
</evidence>
<comment type="pathway">
    <text evidence="3 12">Protein modification; protein glycosylation.</text>
</comment>
<keyword evidence="8 12" id="KW-1133">Transmembrane helix</keyword>
<evidence type="ECO:0000256" key="12">
    <source>
        <dbReference type="RuleBase" id="RU367136"/>
    </source>
</evidence>
<evidence type="ECO:0000256" key="1">
    <source>
        <dbReference type="ARBA" id="ARBA00003142"/>
    </source>
</evidence>
<dbReference type="InterPro" id="IPR001296">
    <property type="entry name" value="Glyco_trans_1"/>
</dbReference>
<reference evidence="15" key="1">
    <citation type="submission" date="2020-01" db="EMBL/GenBank/DDBJ databases">
        <title>Genome Sequencing of Three Apophysomyces-Like Fungal Strains Confirms a Novel Fungal Genus in the Mucoromycota with divergent Burkholderia-like Endosymbiotic Bacteria.</title>
        <authorList>
            <person name="Stajich J.E."/>
            <person name="Macias A.M."/>
            <person name="Carter-House D."/>
            <person name="Lovett B."/>
            <person name="Kasson L.R."/>
            <person name="Berry K."/>
            <person name="Grigoriev I."/>
            <person name="Chang Y."/>
            <person name="Spatafora J."/>
            <person name="Kasson M.T."/>
        </authorList>
    </citation>
    <scope>NUCLEOTIDE SEQUENCE</scope>
    <source>
        <strain evidence="15">NRRL A-21654</strain>
    </source>
</reference>
<comment type="similarity">
    <text evidence="12">Belongs to the glycosyltransferase group 1 family.</text>
</comment>
<evidence type="ECO:0000256" key="6">
    <source>
        <dbReference type="ARBA" id="ARBA00022692"/>
    </source>
</evidence>
<comment type="catalytic activity">
    <reaction evidence="10 12">
        <text>a beta-D-Man-(1-&gt;4)-beta-D-GlcNAc-(1-&gt;4)-alpha-D-GlcNAc-diphospho-di-trans,poly-cis-dolichol + GDP-alpha-D-mannose = an alpha-D-Man-(1-&gt;3)-beta-D-Man-(1-&gt;4)-beta-D-GlcNAc-(1-&gt;4)-alpha-D-GlcNAc-diphospho-di-trans,poly-cis-dolichol + GDP + H(+)</text>
        <dbReference type="Rhea" id="RHEA:29515"/>
        <dbReference type="Rhea" id="RHEA-COMP:19511"/>
        <dbReference type="Rhea" id="RHEA-COMP:19513"/>
        <dbReference type="ChEBI" id="CHEBI:15378"/>
        <dbReference type="ChEBI" id="CHEBI:57527"/>
        <dbReference type="ChEBI" id="CHEBI:58189"/>
        <dbReference type="ChEBI" id="CHEBI:58472"/>
        <dbReference type="ChEBI" id="CHEBI:132510"/>
        <dbReference type="EC" id="2.4.1.132"/>
    </reaction>
    <physiologicalReaction direction="left-to-right" evidence="10 12">
        <dbReference type="Rhea" id="RHEA:29516"/>
    </physiologicalReaction>
</comment>
<name>A0A8H7EUR2_9FUNG</name>
<feature type="domain" description="Glycosyltransferase subfamily 4-like N-terminal" evidence="14">
    <location>
        <begin position="20"/>
        <end position="198"/>
    </location>
</feature>
<evidence type="ECO:0000259" key="14">
    <source>
        <dbReference type="Pfam" id="PF13439"/>
    </source>
</evidence>
<keyword evidence="7 12" id="KW-0256">Endoplasmic reticulum</keyword>
<comment type="subcellular location">
    <subcellularLocation>
        <location evidence="2 12">Endoplasmic reticulum membrane</location>
    </subcellularLocation>
</comment>
<keyword evidence="16" id="KW-1185">Reference proteome</keyword>
<evidence type="ECO:0000256" key="5">
    <source>
        <dbReference type="ARBA" id="ARBA00022679"/>
    </source>
</evidence>
<dbReference type="Pfam" id="PF00534">
    <property type="entry name" value="Glycos_transf_1"/>
    <property type="match status" value="1"/>
</dbReference>
<evidence type="ECO:0000256" key="3">
    <source>
        <dbReference type="ARBA" id="ARBA00004922"/>
    </source>
</evidence>
<keyword evidence="6 12" id="KW-0812">Transmembrane</keyword>
<dbReference type="Pfam" id="PF13439">
    <property type="entry name" value="Glyco_transf_4"/>
    <property type="match status" value="1"/>
</dbReference>
<keyword evidence="5 12" id="KW-0808">Transferase</keyword>
<evidence type="ECO:0000256" key="2">
    <source>
        <dbReference type="ARBA" id="ARBA00004586"/>
    </source>
</evidence>
<dbReference type="GO" id="GO:0102704">
    <property type="term" value="F:GDP-Man:Man(2)GlcNAc(2)-PP-Dol alpha-1,6-mannosyltransferase activity"/>
    <property type="evidence" value="ECO:0007669"/>
    <property type="project" value="UniProtKB-UniRule"/>
</dbReference>
<proteinExistence type="inferred from homology"/>
<dbReference type="Proteomes" id="UP000605846">
    <property type="component" value="Unassembled WGS sequence"/>
</dbReference>
<feature type="transmembrane region" description="Helical" evidence="12">
    <location>
        <begin position="75"/>
        <end position="98"/>
    </location>
</feature>
<keyword evidence="4 12" id="KW-0328">Glycosyltransferase</keyword>
<evidence type="ECO:0000313" key="16">
    <source>
        <dbReference type="Proteomes" id="UP000605846"/>
    </source>
</evidence>
<dbReference type="CDD" id="cd03805">
    <property type="entry name" value="GT4_ALG2-like"/>
    <property type="match status" value="1"/>
</dbReference>
<organism evidence="15 16">
    <name type="scientific">Apophysomyces ossiformis</name>
    <dbReference type="NCBI Taxonomy" id="679940"/>
    <lineage>
        <taxon>Eukaryota</taxon>
        <taxon>Fungi</taxon>
        <taxon>Fungi incertae sedis</taxon>
        <taxon>Mucoromycota</taxon>
        <taxon>Mucoromycotina</taxon>
        <taxon>Mucoromycetes</taxon>
        <taxon>Mucorales</taxon>
        <taxon>Mucorineae</taxon>
        <taxon>Mucoraceae</taxon>
        <taxon>Apophysomyces</taxon>
    </lineage>
</organism>
<feature type="domain" description="Glycosyl transferase family 1" evidence="13">
    <location>
        <begin position="306"/>
        <end position="391"/>
    </location>
</feature>
<dbReference type="EC" id="2.4.1.132" evidence="12"/>
<accession>A0A8H7EUR2</accession>
<evidence type="ECO:0000256" key="8">
    <source>
        <dbReference type="ARBA" id="ARBA00022989"/>
    </source>
</evidence>
<evidence type="ECO:0000259" key="13">
    <source>
        <dbReference type="Pfam" id="PF00534"/>
    </source>
</evidence>
<dbReference type="EMBL" id="JABAYA010000033">
    <property type="protein sequence ID" value="KAF7728654.1"/>
    <property type="molecule type" value="Genomic_DNA"/>
</dbReference>
<keyword evidence="9 12" id="KW-0472">Membrane</keyword>
<evidence type="ECO:0000256" key="10">
    <source>
        <dbReference type="ARBA" id="ARBA00045103"/>
    </source>
</evidence>
<dbReference type="UniPathway" id="UPA00378"/>
<dbReference type="GO" id="GO:0005789">
    <property type="term" value="C:endoplasmic reticulum membrane"/>
    <property type="evidence" value="ECO:0007669"/>
    <property type="project" value="UniProtKB-SubCell"/>
</dbReference>